<sequence length="261" mass="28211">MDVLSHFGGLDELIQVIYQGFERFIVLSTVNESAWTIYVGLKGPEGRWWRASWTARDITQFVGSKSSSQILASFAHNLSEAFVKGELCVGDWAPDEGARINLTLGPTSKKPVHIPLVELSAKEAASHATSILSAIALQAQSRKCRLHPPSFSAQTAVTAGPSHAKSVTQVHSPPKKAHTPASASTAPPQVEDETRAAQRKIKALEVELQHVKAAKKAKSKSPSSEVEPKPLATRPPKGASLANPHKKARKYQEVEFESDGD</sequence>
<name>A0AAD4BWG4_BOLED</name>
<reference evidence="2" key="1">
    <citation type="submission" date="2019-10" db="EMBL/GenBank/DDBJ databases">
        <authorList>
            <consortium name="DOE Joint Genome Institute"/>
            <person name="Kuo A."/>
            <person name="Miyauchi S."/>
            <person name="Kiss E."/>
            <person name="Drula E."/>
            <person name="Kohler A."/>
            <person name="Sanchez-Garcia M."/>
            <person name="Andreopoulos B."/>
            <person name="Barry K.W."/>
            <person name="Bonito G."/>
            <person name="Buee M."/>
            <person name="Carver A."/>
            <person name="Chen C."/>
            <person name="Cichocki N."/>
            <person name="Clum A."/>
            <person name="Culley D."/>
            <person name="Crous P.W."/>
            <person name="Fauchery L."/>
            <person name="Girlanda M."/>
            <person name="Hayes R."/>
            <person name="Keri Z."/>
            <person name="LaButti K."/>
            <person name="Lipzen A."/>
            <person name="Lombard V."/>
            <person name="Magnuson J."/>
            <person name="Maillard F."/>
            <person name="Morin E."/>
            <person name="Murat C."/>
            <person name="Nolan M."/>
            <person name="Ohm R."/>
            <person name="Pangilinan J."/>
            <person name="Pereira M."/>
            <person name="Perotto S."/>
            <person name="Peter M."/>
            <person name="Riley R."/>
            <person name="Sitrit Y."/>
            <person name="Stielow B."/>
            <person name="Szollosi G."/>
            <person name="Zifcakova L."/>
            <person name="Stursova M."/>
            <person name="Spatafora J.W."/>
            <person name="Tedersoo L."/>
            <person name="Vaario L.-M."/>
            <person name="Yamada A."/>
            <person name="Yan M."/>
            <person name="Wang P."/>
            <person name="Xu J."/>
            <person name="Bruns T."/>
            <person name="Baldrian P."/>
            <person name="Vilgalys R."/>
            <person name="Henrissat B."/>
            <person name="Grigoriev I.V."/>
            <person name="Hibbett D."/>
            <person name="Nagy L.G."/>
            <person name="Martin F.M."/>
        </authorList>
    </citation>
    <scope>NUCLEOTIDE SEQUENCE</scope>
    <source>
        <strain evidence="2">BED1</strain>
    </source>
</reference>
<accession>A0AAD4BWG4</accession>
<feature type="region of interest" description="Disordered" evidence="1">
    <location>
        <begin position="152"/>
        <end position="197"/>
    </location>
</feature>
<feature type="compositionally biased region" description="Low complexity" evidence="1">
    <location>
        <begin position="179"/>
        <end position="188"/>
    </location>
</feature>
<evidence type="ECO:0000313" key="3">
    <source>
        <dbReference type="Proteomes" id="UP001194468"/>
    </source>
</evidence>
<dbReference type="Proteomes" id="UP001194468">
    <property type="component" value="Unassembled WGS sequence"/>
</dbReference>
<feature type="region of interest" description="Disordered" evidence="1">
    <location>
        <begin position="211"/>
        <end position="261"/>
    </location>
</feature>
<reference evidence="2" key="2">
    <citation type="journal article" date="2020" name="Nat. Commun.">
        <title>Large-scale genome sequencing of mycorrhizal fungi provides insights into the early evolution of symbiotic traits.</title>
        <authorList>
            <person name="Miyauchi S."/>
            <person name="Kiss E."/>
            <person name="Kuo A."/>
            <person name="Drula E."/>
            <person name="Kohler A."/>
            <person name="Sanchez-Garcia M."/>
            <person name="Morin E."/>
            <person name="Andreopoulos B."/>
            <person name="Barry K.W."/>
            <person name="Bonito G."/>
            <person name="Buee M."/>
            <person name="Carver A."/>
            <person name="Chen C."/>
            <person name="Cichocki N."/>
            <person name="Clum A."/>
            <person name="Culley D."/>
            <person name="Crous P.W."/>
            <person name="Fauchery L."/>
            <person name="Girlanda M."/>
            <person name="Hayes R.D."/>
            <person name="Keri Z."/>
            <person name="LaButti K."/>
            <person name="Lipzen A."/>
            <person name="Lombard V."/>
            <person name="Magnuson J."/>
            <person name="Maillard F."/>
            <person name="Murat C."/>
            <person name="Nolan M."/>
            <person name="Ohm R.A."/>
            <person name="Pangilinan J."/>
            <person name="Pereira M.F."/>
            <person name="Perotto S."/>
            <person name="Peter M."/>
            <person name="Pfister S."/>
            <person name="Riley R."/>
            <person name="Sitrit Y."/>
            <person name="Stielow J.B."/>
            <person name="Szollosi G."/>
            <person name="Zifcakova L."/>
            <person name="Stursova M."/>
            <person name="Spatafora J.W."/>
            <person name="Tedersoo L."/>
            <person name="Vaario L.M."/>
            <person name="Yamada A."/>
            <person name="Yan M."/>
            <person name="Wang P."/>
            <person name="Xu J."/>
            <person name="Bruns T."/>
            <person name="Baldrian P."/>
            <person name="Vilgalys R."/>
            <person name="Dunand C."/>
            <person name="Henrissat B."/>
            <person name="Grigoriev I.V."/>
            <person name="Hibbett D."/>
            <person name="Nagy L.G."/>
            <person name="Martin F.M."/>
        </authorList>
    </citation>
    <scope>NUCLEOTIDE SEQUENCE</scope>
    <source>
        <strain evidence="2">BED1</strain>
    </source>
</reference>
<dbReference type="AlphaFoldDB" id="A0AAD4BWG4"/>
<comment type="caution">
    <text evidence="2">The sequence shown here is derived from an EMBL/GenBank/DDBJ whole genome shotgun (WGS) entry which is preliminary data.</text>
</comment>
<dbReference type="EMBL" id="WHUW01000010">
    <property type="protein sequence ID" value="KAF8441718.1"/>
    <property type="molecule type" value="Genomic_DNA"/>
</dbReference>
<evidence type="ECO:0000256" key="1">
    <source>
        <dbReference type="SAM" id="MobiDB-lite"/>
    </source>
</evidence>
<evidence type="ECO:0000313" key="2">
    <source>
        <dbReference type="EMBL" id="KAF8441718.1"/>
    </source>
</evidence>
<organism evidence="2 3">
    <name type="scientific">Boletus edulis BED1</name>
    <dbReference type="NCBI Taxonomy" id="1328754"/>
    <lineage>
        <taxon>Eukaryota</taxon>
        <taxon>Fungi</taxon>
        <taxon>Dikarya</taxon>
        <taxon>Basidiomycota</taxon>
        <taxon>Agaricomycotina</taxon>
        <taxon>Agaricomycetes</taxon>
        <taxon>Agaricomycetidae</taxon>
        <taxon>Boletales</taxon>
        <taxon>Boletineae</taxon>
        <taxon>Boletaceae</taxon>
        <taxon>Boletoideae</taxon>
        <taxon>Boletus</taxon>
    </lineage>
</organism>
<gene>
    <name evidence="2" type="ORF">L210DRAFT_3644959</name>
</gene>
<proteinExistence type="predicted"/>
<protein>
    <submittedName>
        <fullName evidence="2">Uncharacterized protein</fullName>
    </submittedName>
</protein>
<keyword evidence="3" id="KW-1185">Reference proteome</keyword>